<feature type="compositionally biased region" description="Acidic residues" evidence="3">
    <location>
        <begin position="55"/>
        <end position="81"/>
    </location>
</feature>
<feature type="repeat" description="TPR" evidence="1">
    <location>
        <begin position="166"/>
        <end position="199"/>
    </location>
</feature>
<dbReference type="Gene3D" id="1.25.40.10">
    <property type="entry name" value="Tetratricopeptide repeat domain"/>
    <property type="match status" value="1"/>
</dbReference>
<dbReference type="AlphaFoldDB" id="A0A1Z5HX51"/>
<dbReference type="Proteomes" id="UP000197032">
    <property type="component" value="Unassembled WGS sequence"/>
</dbReference>
<proteinExistence type="predicted"/>
<dbReference type="InterPro" id="IPR011990">
    <property type="entry name" value="TPR-like_helical_dom_sf"/>
</dbReference>
<sequence length="331" mass="36488">MFKKLLVLVLSLALMLSAGGILWAAEGAGGAKPQQVVEDSGAKPQQVVEDTGNTDQEEAVENEAEEEVEEEEAKVENDGEEERGLSGLQNALERVKANGSPVAQKVLSKLIEADGDVQSIAQTLRDVIDEEIDELDEETKEQLEAAAEEVREKVEQDAEMNEESKKEVLTDVAEFYKKIGSDDDALEAFEDAVKYVPTDIKTYREIGQLYKKKGLEGIKAFVNGKKLNFDVQPRVENGRTLVPFRALGEAFGALINWDAATQTVSFEKGDTLVQLRIGQPIALVNGQQYQLDVAAFIDNGRTLVPLRFIMEALNAKVDYLPDTQMVIVNEK</sequence>
<evidence type="ECO:0000256" key="1">
    <source>
        <dbReference type="PROSITE-ProRule" id="PRU00339"/>
    </source>
</evidence>
<dbReference type="SUPFAM" id="SSF55383">
    <property type="entry name" value="Copper amine oxidase, domain N"/>
    <property type="match status" value="1"/>
</dbReference>
<keyword evidence="1" id="KW-0802">TPR repeat</keyword>
<feature type="signal peptide" evidence="4">
    <location>
        <begin position="1"/>
        <end position="24"/>
    </location>
</feature>
<dbReference type="PROSITE" id="PS50005">
    <property type="entry name" value="TPR"/>
    <property type="match status" value="1"/>
</dbReference>
<reference evidence="7" key="1">
    <citation type="journal article" date="2017" name="Appl. Environ. Microbiol.">
        <title>Genomic Analysis of Calderihabitans maritimus KKC1, a Thermophilic, Hydrogenogenic, Carboxydotrophic Bacterium Isolated from Marine Sediment.</title>
        <authorList>
            <person name="Omae K."/>
            <person name="Yoneda Y."/>
            <person name="Fukuyama Y."/>
            <person name="Yoshida T."/>
            <person name="Sako Y."/>
        </authorList>
    </citation>
    <scope>NUCLEOTIDE SEQUENCE [LARGE SCALE GENOMIC DNA]</scope>
    <source>
        <strain evidence="7">KKC1</strain>
    </source>
</reference>
<name>A0A1Z5HX51_9FIRM</name>
<protein>
    <submittedName>
        <fullName evidence="6">Copper amine oxidase domain-containing protein</fullName>
    </submittedName>
</protein>
<dbReference type="InterPro" id="IPR012854">
    <property type="entry name" value="Cu_amine_oxidase-like_N"/>
</dbReference>
<dbReference type="OrthoDB" id="2083476at2"/>
<keyword evidence="7" id="KW-1185">Reference proteome</keyword>
<organism evidence="6 7">
    <name type="scientific">Calderihabitans maritimus</name>
    <dbReference type="NCBI Taxonomy" id="1246530"/>
    <lineage>
        <taxon>Bacteria</taxon>
        <taxon>Bacillati</taxon>
        <taxon>Bacillota</taxon>
        <taxon>Clostridia</taxon>
        <taxon>Neomoorellales</taxon>
        <taxon>Calderihabitantaceae</taxon>
        <taxon>Calderihabitans</taxon>
    </lineage>
</organism>
<evidence type="ECO:0000256" key="2">
    <source>
        <dbReference type="SAM" id="Coils"/>
    </source>
</evidence>
<dbReference type="InterPro" id="IPR019734">
    <property type="entry name" value="TPR_rpt"/>
</dbReference>
<evidence type="ECO:0000313" key="7">
    <source>
        <dbReference type="Proteomes" id="UP000197032"/>
    </source>
</evidence>
<dbReference type="Gene3D" id="3.30.457.10">
    <property type="entry name" value="Copper amine oxidase-like, N-terminal domain"/>
    <property type="match status" value="1"/>
</dbReference>
<accession>A0A1Z5HX51</accession>
<evidence type="ECO:0000256" key="4">
    <source>
        <dbReference type="SAM" id="SignalP"/>
    </source>
</evidence>
<dbReference type="InterPro" id="IPR036582">
    <property type="entry name" value="Mao_N_sf"/>
</dbReference>
<dbReference type="Pfam" id="PF07833">
    <property type="entry name" value="Cu_amine_oxidN1"/>
    <property type="match status" value="1"/>
</dbReference>
<dbReference type="RefSeq" id="WP_088555111.1">
    <property type="nucleotide sequence ID" value="NZ_BDGJ01000197.1"/>
</dbReference>
<evidence type="ECO:0000256" key="3">
    <source>
        <dbReference type="SAM" id="MobiDB-lite"/>
    </source>
</evidence>
<evidence type="ECO:0000313" key="6">
    <source>
        <dbReference type="EMBL" id="GAW94106.1"/>
    </source>
</evidence>
<keyword evidence="4" id="KW-0732">Signal</keyword>
<keyword evidence="2" id="KW-0175">Coiled coil</keyword>
<feature type="domain" description="Copper amine oxidase-like N-terminal" evidence="5">
    <location>
        <begin position="221"/>
        <end position="328"/>
    </location>
</feature>
<gene>
    <name evidence="6" type="ORF">KKC1_32210</name>
</gene>
<dbReference type="EMBL" id="BDGJ01000197">
    <property type="protein sequence ID" value="GAW94106.1"/>
    <property type="molecule type" value="Genomic_DNA"/>
</dbReference>
<feature type="region of interest" description="Disordered" evidence="3">
    <location>
        <begin position="34"/>
        <end position="84"/>
    </location>
</feature>
<feature type="chain" id="PRO_5012961432" evidence="4">
    <location>
        <begin position="25"/>
        <end position="331"/>
    </location>
</feature>
<evidence type="ECO:0000259" key="5">
    <source>
        <dbReference type="Pfam" id="PF07833"/>
    </source>
</evidence>
<comment type="caution">
    <text evidence="6">The sequence shown here is derived from an EMBL/GenBank/DDBJ whole genome shotgun (WGS) entry which is preliminary data.</text>
</comment>
<dbReference type="SUPFAM" id="SSF48452">
    <property type="entry name" value="TPR-like"/>
    <property type="match status" value="1"/>
</dbReference>
<feature type="coiled-coil region" evidence="2">
    <location>
        <begin position="121"/>
        <end position="167"/>
    </location>
</feature>